<comment type="subcellular location">
    <subcellularLocation>
        <location evidence="1">Endoplasmic reticulum</location>
    </subcellularLocation>
    <subcellularLocation>
        <location evidence="3">Golgi apparatus</location>
    </subcellularLocation>
    <subcellularLocation>
        <location evidence="2">Lysosome</location>
    </subcellularLocation>
    <subcellularLocation>
        <location evidence="4">Secreted</location>
    </subcellularLocation>
</comment>
<dbReference type="GO" id="GO:0046872">
    <property type="term" value="F:metal ion binding"/>
    <property type="evidence" value="ECO:0007669"/>
    <property type="project" value="UniProtKB-KW"/>
</dbReference>
<evidence type="ECO:0000313" key="23">
    <source>
        <dbReference type="EMBL" id="MBC8568181.1"/>
    </source>
</evidence>
<evidence type="ECO:0000256" key="9">
    <source>
        <dbReference type="ARBA" id="ARBA00022723"/>
    </source>
</evidence>
<evidence type="ECO:0000256" key="14">
    <source>
        <dbReference type="ARBA" id="ARBA00023034"/>
    </source>
</evidence>
<dbReference type="Proteomes" id="UP000610862">
    <property type="component" value="Unassembled WGS sequence"/>
</dbReference>
<dbReference type="GO" id="GO:0005576">
    <property type="term" value="C:extracellular region"/>
    <property type="evidence" value="ECO:0007669"/>
    <property type="project" value="UniProtKB-SubCell"/>
</dbReference>
<evidence type="ECO:0000313" key="24">
    <source>
        <dbReference type="Proteomes" id="UP000610862"/>
    </source>
</evidence>
<keyword evidence="24" id="KW-1185">Reference proteome</keyword>
<feature type="domain" description="Peptidase M28" evidence="22">
    <location>
        <begin position="250"/>
        <end position="437"/>
    </location>
</feature>
<dbReference type="SUPFAM" id="SSF52025">
    <property type="entry name" value="PA domain"/>
    <property type="match status" value="1"/>
</dbReference>
<dbReference type="InterPro" id="IPR046450">
    <property type="entry name" value="PA_dom_sf"/>
</dbReference>
<evidence type="ECO:0000256" key="7">
    <source>
        <dbReference type="ARBA" id="ARBA00022645"/>
    </source>
</evidence>
<feature type="signal peptide" evidence="21">
    <location>
        <begin position="1"/>
        <end position="22"/>
    </location>
</feature>
<dbReference type="Gene3D" id="3.50.30.30">
    <property type="match status" value="1"/>
</dbReference>
<organism evidence="23 24">
    <name type="scientific">Lentihominibacter hominis</name>
    <dbReference type="NCBI Taxonomy" id="2763645"/>
    <lineage>
        <taxon>Bacteria</taxon>
        <taxon>Bacillati</taxon>
        <taxon>Bacillota</taxon>
        <taxon>Clostridia</taxon>
        <taxon>Peptostreptococcales</taxon>
        <taxon>Anaerovoracaceae</taxon>
        <taxon>Lentihominibacter</taxon>
    </lineage>
</organism>
<dbReference type="InterPro" id="IPR007484">
    <property type="entry name" value="Peptidase_M28"/>
</dbReference>
<keyword evidence="6" id="KW-0964">Secreted</keyword>
<keyword evidence="15" id="KW-0482">Metalloprotease</keyword>
<dbReference type="GO" id="GO:0070573">
    <property type="term" value="F:metallodipeptidase activity"/>
    <property type="evidence" value="ECO:0007669"/>
    <property type="project" value="InterPro"/>
</dbReference>
<dbReference type="GO" id="GO:0004180">
    <property type="term" value="F:carboxypeptidase activity"/>
    <property type="evidence" value="ECO:0007669"/>
    <property type="project" value="UniProtKB-KW"/>
</dbReference>
<dbReference type="GO" id="GO:0006508">
    <property type="term" value="P:proteolysis"/>
    <property type="evidence" value="ECO:0007669"/>
    <property type="project" value="UniProtKB-KW"/>
</dbReference>
<dbReference type="InterPro" id="IPR039866">
    <property type="entry name" value="CPQ"/>
</dbReference>
<dbReference type="Pfam" id="PF04389">
    <property type="entry name" value="Peptidase_M28"/>
    <property type="match status" value="1"/>
</dbReference>
<comment type="subunit">
    <text evidence="19">Homodimer. The monomeric form is inactive while the homodimer is active.</text>
</comment>
<evidence type="ECO:0000256" key="18">
    <source>
        <dbReference type="ARBA" id="ARBA00023228"/>
    </source>
</evidence>
<keyword evidence="8" id="KW-0645">Protease</keyword>
<dbReference type="PANTHER" id="PTHR12053">
    <property type="entry name" value="PROTEASE FAMILY M28 PLASMA GLUTAMATE CARBOXYPEPTIDASE-RELATED"/>
    <property type="match status" value="1"/>
</dbReference>
<protein>
    <recommendedName>
        <fullName evidence="5">Carboxypeptidase Q</fullName>
    </recommendedName>
    <alternativeName>
        <fullName evidence="20">Plasma glutamate carboxypeptidase</fullName>
    </alternativeName>
</protein>
<dbReference type="GO" id="GO:0005764">
    <property type="term" value="C:lysosome"/>
    <property type="evidence" value="ECO:0007669"/>
    <property type="project" value="UniProtKB-SubCell"/>
</dbReference>
<evidence type="ECO:0000256" key="16">
    <source>
        <dbReference type="ARBA" id="ARBA00023145"/>
    </source>
</evidence>
<evidence type="ECO:0000256" key="6">
    <source>
        <dbReference type="ARBA" id="ARBA00022525"/>
    </source>
</evidence>
<evidence type="ECO:0000256" key="2">
    <source>
        <dbReference type="ARBA" id="ARBA00004371"/>
    </source>
</evidence>
<comment type="caution">
    <text evidence="23">The sequence shown here is derived from an EMBL/GenBank/DDBJ whole genome shotgun (WGS) entry which is preliminary data.</text>
</comment>
<keyword evidence="13" id="KW-0862">Zinc</keyword>
<keyword evidence="10 21" id="KW-0732">Signal</keyword>
<keyword evidence="16" id="KW-0865">Zymogen</keyword>
<keyword evidence="14" id="KW-0333">Golgi apparatus</keyword>
<keyword evidence="17" id="KW-0325">Glycoprotein</keyword>
<keyword evidence="7" id="KW-0121">Carboxypeptidase</keyword>
<accession>A0A926E9Y3</accession>
<keyword evidence="12" id="KW-0256">Endoplasmic reticulum</keyword>
<evidence type="ECO:0000256" key="20">
    <source>
        <dbReference type="ARBA" id="ARBA00033328"/>
    </source>
</evidence>
<evidence type="ECO:0000256" key="21">
    <source>
        <dbReference type="SAM" id="SignalP"/>
    </source>
</evidence>
<dbReference type="Gene3D" id="3.40.630.10">
    <property type="entry name" value="Zn peptidases"/>
    <property type="match status" value="1"/>
</dbReference>
<evidence type="ECO:0000256" key="11">
    <source>
        <dbReference type="ARBA" id="ARBA00022801"/>
    </source>
</evidence>
<evidence type="ECO:0000256" key="4">
    <source>
        <dbReference type="ARBA" id="ARBA00004613"/>
    </source>
</evidence>
<name>A0A926E9Y3_9FIRM</name>
<evidence type="ECO:0000256" key="17">
    <source>
        <dbReference type="ARBA" id="ARBA00023180"/>
    </source>
</evidence>
<dbReference type="PROSITE" id="PS51257">
    <property type="entry name" value="PROKAR_LIPOPROTEIN"/>
    <property type="match status" value="1"/>
</dbReference>
<reference evidence="23" key="1">
    <citation type="submission" date="2020-08" db="EMBL/GenBank/DDBJ databases">
        <title>Genome public.</title>
        <authorList>
            <person name="Liu C."/>
            <person name="Sun Q."/>
        </authorList>
    </citation>
    <scope>NUCLEOTIDE SEQUENCE</scope>
    <source>
        <strain evidence="23">NSJ-24</strain>
    </source>
</reference>
<dbReference type="EMBL" id="JACRTA010000002">
    <property type="protein sequence ID" value="MBC8568181.1"/>
    <property type="molecule type" value="Genomic_DNA"/>
</dbReference>
<dbReference type="SUPFAM" id="SSF53187">
    <property type="entry name" value="Zn-dependent exopeptidases"/>
    <property type="match status" value="1"/>
</dbReference>
<evidence type="ECO:0000256" key="3">
    <source>
        <dbReference type="ARBA" id="ARBA00004555"/>
    </source>
</evidence>
<dbReference type="RefSeq" id="WP_187525152.1">
    <property type="nucleotide sequence ID" value="NZ_JACRTA010000002.1"/>
</dbReference>
<evidence type="ECO:0000256" key="13">
    <source>
        <dbReference type="ARBA" id="ARBA00022833"/>
    </source>
</evidence>
<evidence type="ECO:0000256" key="19">
    <source>
        <dbReference type="ARBA" id="ARBA00025833"/>
    </source>
</evidence>
<evidence type="ECO:0000256" key="12">
    <source>
        <dbReference type="ARBA" id="ARBA00022824"/>
    </source>
</evidence>
<dbReference type="PANTHER" id="PTHR12053:SF3">
    <property type="entry name" value="CARBOXYPEPTIDASE Q"/>
    <property type="match status" value="1"/>
</dbReference>
<evidence type="ECO:0000256" key="15">
    <source>
        <dbReference type="ARBA" id="ARBA00023049"/>
    </source>
</evidence>
<evidence type="ECO:0000256" key="8">
    <source>
        <dbReference type="ARBA" id="ARBA00022670"/>
    </source>
</evidence>
<gene>
    <name evidence="23" type="ORF">H8692_05295</name>
</gene>
<proteinExistence type="predicted"/>
<keyword evidence="18" id="KW-0458">Lysosome</keyword>
<keyword evidence="11" id="KW-0378">Hydrolase</keyword>
<evidence type="ECO:0000256" key="5">
    <source>
        <dbReference type="ARBA" id="ARBA00014116"/>
    </source>
</evidence>
<evidence type="ECO:0000256" key="1">
    <source>
        <dbReference type="ARBA" id="ARBA00004240"/>
    </source>
</evidence>
<feature type="chain" id="PRO_5037680708" description="Carboxypeptidase Q" evidence="21">
    <location>
        <begin position="23"/>
        <end position="676"/>
    </location>
</feature>
<sequence>MHKKIISVIFAFALTLSLTACGKPDYSESFTDFEEAIDTEYGKEIIKNISSFGDDPVTGNRSAGSPAESQVLDYLKAEMENIGLKNVTSEEITVDTWLFKGADLTFIDADGKEKKINLGSYQTTLQADNEELELVYVNKGTAADYEGIDVTGKLVLLDVDQNEDWWINYPAYQAKVKGAKAVIAMSVYPEEGPDRIGVQDVCGPADAPALAISEEDSKALQKAIKDGNGESITVTLNADSKVTEDGTSHNLWGEIPGKTDETIFLFAHMDGYFHSAYDDAQGAAVSMSIAKAIIDSGYEPDKTIRICMHGSEEWGVSGSEYDWSTGAYEEIMTNHPEWAEGAFAIVNNDGAYAVEGETFAGTRSAVELMDFVKDSIGEFEDDTVYEWSFDKTSVYTEDFQWAREGIPAIVAGSGEGSKYDDMGYHSSYDSWDAQPLDENGFKDVIRAFGKITLDLDALDVRPMNFTARLQDFEDSLTDTDQFDTLLEDGYTAAAALEEKMKTVEESGEKTEAVKLNKQTQEVYKTLQDYLLGLDFEPEAINKHELYQTNIDMLSQTINALEKGNIQEAYDEYLWAIDWAWYDMYFDQETCDYLENQLFENRKGTWGDGLVKYPHCDIDDVVISLGEKYDAENPDVSSEIEQLRTLRDIQQQYLDETYEEEKQGLQQAIKLMNDYAK</sequence>
<evidence type="ECO:0000256" key="10">
    <source>
        <dbReference type="ARBA" id="ARBA00022729"/>
    </source>
</evidence>
<evidence type="ECO:0000259" key="22">
    <source>
        <dbReference type="Pfam" id="PF04389"/>
    </source>
</evidence>
<keyword evidence="9" id="KW-0479">Metal-binding</keyword>
<dbReference type="AlphaFoldDB" id="A0A926E9Y3"/>